<protein>
    <submittedName>
        <fullName evidence="1">Uncharacterized protein</fullName>
    </submittedName>
</protein>
<organism evidence="1">
    <name type="scientific">Anguilla anguilla</name>
    <name type="common">European freshwater eel</name>
    <name type="synonym">Muraena anguilla</name>
    <dbReference type="NCBI Taxonomy" id="7936"/>
    <lineage>
        <taxon>Eukaryota</taxon>
        <taxon>Metazoa</taxon>
        <taxon>Chordata</taxon>
        <taxon>Craniata</taxon>
        <taxon>Vertebrata</taxon>
        <taxon>Euteleostomi</taxon>
        <taxon>Actinopterygii</taxon>
        <taxon>Neopterygii</taxon>
        <taxon>Teleostei</taxon>
        <taxon>Anguilliformes</taxon>
        <taxon>Anguillidae</taxon>
        <taxon>Anguilla</taxon>
    </lineage>
</organism>
<dbReference type="EMBL" id="GBXM01041964">
    <property type="protein sequence ID" value="JAH66613.1"/>
    <property type="molecule type" value="Transcribed_RNA"/>
</dbReference>
<reference evidence="1" key="1">
    <citation type="submission" date="2014-11" db="EMBL/GenBank/DDBJ databases">
        <authorList>
            <person name="Amaro Gonzalez C."/>
        </authorList>
    </citation>
    <scope>NUCLEOTIDE SEQUENCE</scope>
</reference>
<reference evidence="1" key="2">
    <citation type="journal article" date="2015" name="Fish Shellfish Immunol.">
        <title>Early steps in the European eel (Anguilla anguilla)-Vibrio vulnificus interaction in the gills: Role of the RtxA13 toxin.</title>
        <authorList>
            <person name="Callol A."/>
            <person name="Pajuelo D."/>
            <person name="Ebbesson L."/>
            <person name="Teles M."/>
            <person name="MacKenzie S."/>
            <person name="Amaro C."/>
        </authorList>
    </citation>
    <scope>NUCLEOTIDE SEQUENCE</scope>
</reference>
<dbReference type="EMBL" id="GBXM01036336">
    <property type="protein sequence ID" value="JAH72241.1"/>
    <property type="molecule type" value="Transcribed_RNA"/>
</dbReference>
<sequence>MRRDVLGSTMIGTIKCLSCSGRLSLYEWL</sequence>
<dbReference type="AlphaFoldDB" id="A0A0E9UNS0"/>
<dbReference type="EMBL" id="GBXM01028164">
    <property type="protein sequence ID" value="JAH80413.1"/>
    <property type="molecule type" value="Transcribed_RNA"/>
</dbReference>
<proteinExistence type="predicted"/>
<name>A0A0E9UNS0_ANGAN</name>
<accession>A0A0E9UNS0</accession>
<dbReference type="EMBL" id="GBXM01033481">
    <property type="protein sequence ID" value="JAH75096.1"/>
    <property type="molecule type" value="Transcribed_RNA"/>
</dbReference>
<evidence type="ECO:0000313" key="1">
    <source>
        <dbReference type="EMBL" id="JAH66613.1"/>
    </source>
</evidence>